<evidence type="ECO:0000313" key="2">
    <source>
        <dbReference type="EMBL" id="KAL2526099.1"/>
    </source>
</evidence>
<name>A0ABD1UM18_9LAMI</name>
<feature type="region of interest" description="Disordered" evidence="1">
    <location>
        <begin position="138"/>
        <end position="157"/>
    </location>
</feature>
<comment type="caution">
    <text evidence="2">The sequence shown here is derived from an EMBL/GenBank/DDBJ whole genome shotgun (WGS) entry which is preliminary data.</text>
</comment>
<dbReference type="EMBL" id="JBFOLK010000003">
    <property type="protein sequence ID" value="KAL2526099.1"/>
    <property type="molecule type" value="Genomic_DNA"/>
</dbReference>
<reference evidence="3" key="1">
    <citation type="submission" date="2024-07" db="EMBL/GenBank/DDBJ databases">
        <title>Two chromosome-level genome assemblies of Korean endemic species Abeliophyllum distichum and Forsythia ovata (Oleaceae).</title>
        <authorList>
            <person name="Jang H."/>
        </authorList>
    </citation>
    <scope>NUCLEOTIDE SEQUENCE [LARGE SCALE GENOMIC DNA]</scope>
</reference>
<evidence type="ECO:0000256" key="1">
    <source>
        <dbReference type="SAM" id="MobiDB-lite"/>
    </source>
</evidence>
<accession>A0ABD1UM18</accession>
<evidence type="ECO:0000313" key="3">
    <source>
        <dbReference type="Proteomes" id="UP001604336"/>
    </source>
</evidence>
<gene>
    <name evidence="2" type="ORF">Adt_11153</name>
</gene>
<organism evidence="2 3">
    <name type="scientific">Abeliophyllum distichum</name>
    <dbReference type="NCBI Taxonomy" id="126358"/>
    <lineage>
        <taxon>Eukaryota</taxon>
        <taxon>Viridiplantae</taxon>
        <taxon>Streptophyta</taxon>
        <taxon>Embryophyta</taxon>
        <taxon>Tracheophyta</taxon>
        <taxon>Spermatophyta</taxon>
        <taxon>Magnoliopsida</taxon>
        <taxon>eudicotyledons</taxon>
        <taxon>Gunneridae</taxon>
        <taxon>Pentapetalae</taxon>
        <taxon>asterids</taxon>
        <taxon>lamiids</taxon>
        <taxon>Lamiales</taxon>
        <taxon>Oleaceae</taxon>
        <taxon>Forsythieae</taxon>
        <taxon>Abeliophyllum</taxon>
    </lineage>
</organism>
<dbReference type="AlphaFoldDB" id="A0ABD1UM18"/>
<feature type="compositionally biased region" description="Acidic residues" evidence="1">
    <location>
        <begin position="140"/>
        <end position="150"/>
    </location>
</feature>
<protein>
    <submittedName>
        <fullName evidence="2">Transpos assoc domain-containing protein</fullName>
    </submittedName>
</protein>
<dbReference type="Proteomes" id="UP001604336">
    <property type="component" value="Unassembled WGS sequence"/>
</dbReference>
<proteinExistence type="predicted"/>
<keyword evidence="3" id="KW-1185">Reference proteome</keyword>
<sequence length="157" mass="17712">MMNVMDDTVDDEHAGIGTNGYLDELFETLHSELYLGVLSFSSLNFLVKLMHIKVVNKWTNKFVNDLLKLLKLAFPNMNLETLREQQEHVCRVGRVPKGTSPFLDSIATSNTLREHSTSFVKTLVIMENLEQRLPEVVPYDNEEVGEDENDGGGLGDV</sequence>